<protein>
    <submittedName>
        <fullName evidence="2">Uncharacterized protein</fullName>
    </submittedName>
</protein>
<dbReference type="EMBL" id="AFBI03000035">
    <property type="protein sequence ID" value="EJW03566.1"/>
    <property type="molecule type" value="Genomic_DNA"/>
</dbReference>
<reference evidence="2 3" key="1">
    <citation type="submission" date="2011-08" db="EMBL/GenBank/DDBJ databases">
        <authorList>
            <person name="Liu Z.J."/>
            <person name="Shi F.L."/>
            <person name="Lu J.Q."/>
            <person name="Li M."/>
            <person name="Wang Z.L."/>
        </authorList>
    </citation>
    <scope>NUCLEOTIDE SEQUENCE [LARGE SCALE GENOMIC DNA]</scope>
    <source>
        <strain evidence="2 3">USNM 41457</strain>
    </source>
</reference>
<comment type="caution">
    <text evidence="2">The sequence shown here is derived from an EMBL/GenBank/DDBJ whole genome shotgun (WGS) entry which is preliminary data.</text>
</comment>
<feature type="transmembrane region" description="Helical" evidence="1">
    <location>
        <begin position="79"/>
        <end position="104"/>
    </location>
</feature>
<reference evidence="3" key="2">
    <citation type="submission" date="2015-07" db="EMBL/GenBank/DDBJ databases">
        <title>Contrasting host-pathogen interactions and genome evolution in two generalist and specialist microsporidian pathogens of mosquitoes.</title>
        <authorList>
            <consortium name="The Broad Institute Genomics Platform"/>
            <consortium name="The Broad Institute Genome Sequencing Center for Infectious Disease"/>
            <person name="Cuomo C.A."/>
            <person name="Sanscrainte N.D."/>
            <person name="Goldberg J.M."/>
            <person name="Heiman D."/>
            <person name="Young S."/>
            <person name="Zeng Q."/>
            <person name="Becnel J.J."/>
            <person name="Birren B.W."/>
        </authorList>
    </citation>
    <scope>NUCLEOTIDE SEQUENCE [LARGE SCALE GENOMIC DNA]</scope>
    <source>
        <strain evidence="3">USNM 41457</strain>
    </source>
</reference>
<keyword evidence="3" id="KW-1185">Reference proteome</keyword>
<organism evidence="2 3">
    <name type="scientific">Edhazardia aedis (strain USNM 41457)</name>
    <name type="common">Microsporidian parasite</name>
    <dbReference type="NCBI Taxonomy" id="1003232"/>
    <lineage>
        <taxon>Eukaryota</taxon>
        <taxon>Fungi</taxon>
        <taxon>Fungi incertae sedis</taxon>
        <taxon>Microsporidia</taxon>
        <taxon>Edhazardia</taxon>
    </lineage>
</organism>
<proteinExistence type="predicted"/>
<keyword evidence="1" id="KW-0472">Membrane</keyword>
<keyword evidence="1" id="KW-1133">Transmembrane helix</keyword>
<evidence type="ECO:0000256" key="1">
    <source>
        <dbReference type="SAM" id="Phobius"/>
    </source>
</evidence>
<feature type="transmembrane region" description="Helical" evidence="1">
    <location>
        <begin position="124"/>
        <end position="145"/>
    </location>
</feature>
<dbReference type="Proteomes" id="UP000003163">
    <property type="component" value="Unassembled WGS sequence"/>
</dbReference>
<dbReference type="HOGENOM" id="CLU_1441036_0_0_1"/>
<dbReference type="AlphaFoldDB" id="J9D724"/>
<dbReference type="VEuPathDB" id="MicrosporidiaDB:EDEG_02108"/>
<feature type="transmembrane region" description="Helical" evidence="1">
    <location>
        <begin position="157"/>
        <end position="182"/>
    </location>
</feature>
<evidence type="ECO:0000313" key="3">
    <source>
        <dbReference type="Proteomes" id="UP000003163"/>
    </source>
</evidence>
<name>J9D724_EDHAE</name>
<dbReference type="InParanoid" id="J9D724"/>
<accession>J9D724</accession>
<keyword evidence="1" id="KW-0812">Transmembrane</keyword>
<evidence type="ECO:0000313" key="2">
    <source>
        <dbReference type="EMBL" id="EJW03566.1"/>
    </source>
</evidence>
<sequence length="188" mass="22117">MKNRENMNKEHPQSDLNTLKNDLSQTENLKVKDNISILSQKRLQNKHLYVDVSEKDKISTDLNPENYKPTQKFKTPQSYIFDATYITCTCFFILTVVTVGLKMLGTVTNKFIDNNDLDSSKQIVKWNIEIFSSMIDVFIWVLMVLKTAKKLVKNPYYMYYTTLLFIMLILKILTEFSIIYHYSKLKLT</sequence>
<gene>
    <name evidence="2" type="ORF">EDEG_02108</name>
</gene>